<dbReference type="PANTHER" id="PTHR33375:SF1">
    <property type="entry name" value="CHROMOSOME-PARTITIONING PROTEIN PARB-RELATED"/>
    <property type="match status" value="1"/>
</dbReference>
<organism evidence="2 3">
    <name type="scientific">Zoogloea oleivorans</name>
    <dbReference type="NCBI Taxonomy" id="1552750"/>
    <lineage>
        <taxon>Bacteria</taxon>
        <taxon>Pseudomonadati</taxon>
        <taxon>Pseudomonadota</taxon>
        <taxon>Betaproteobacteria</taxon>
        <taxon>Rhodocyclales</taxon>
        <taxon>Zoogloeaceae</taxon>
        <taxon>Zoogloea</taxon>
    </lineage>
</organism>
<dbReference type="Gene3D" id="3.90.1530.10">
    <property type="entry name" value="Conserved hypothetical protein from pyrococcus furiosus pfu- 392566-001, ParB domain"/>
    <property type="match status" value="1"/>
</dbReference>
<gene>
    <name evidence="2" type="ORF">ETQ85_22055</name>
</gene>
<accession>A0A6C2CG60</accession>
<sequence>MRSSTGMVMTKPPTGPNKSLEEMLNDQGQEEILVITPILTEEKPATLQASYVQGKKLLMVDVALIDANPLAPREVYTAEMILSRAEALRTQGQHDPIHVIPNPDHLGRYIICDGWTRVQACRKHKVLEQLLAEIHENLSLEESAWFGYQQNEERQQHCDFDRAMFYEKLINAGETAISVANKAQVSASQMSFYRSFAKLPADVLEIVKEFPGKFSATVAYQIQKLAAGCGVRKAVSLALKFANEDHTQAWLINQVQLLIGPSSSKTVTRTTKQIRYSNGVYKQKGELFELNISVLPEQKEQFAEALERLLSTVAIETPQIDVAANKTLK</sequence>
<dbReference type="SUPFAM" id="SSF110849">
    <property type="entry name" value="ParB/Sulfiredoxin"/>
    <property type="match status" value="1"/>
</dbReference>
<dbReference type="EMBL" id="SDKK01000029">
    <property type="protein sequence ID" value="TYC52947.1"/>
    <property type="molecule type" value="Genomic_DNA"/>
</dbReference>
<name>A0A6C2CG60_9RHOO</name>
<dbReference type="AlphaFoldDB" id="A0A6C2CG60"/>
<comment type="caution">
    <text evidence="2">The sequence shown here is derived from an EMBL/GenBank/DDBJ whole genome shotgun (WGS) entry which is preliminary data.</text>
</comment>
<keyword evidence="3" id="KW-1185">Reference proteome</keyword>
<dbReference type="GO" id="GO:0007059">
    <property type="term" value="P:chromosome segregation"/>
    <property type="evidence" value="ECO:0007669"/>
    <property type="project" value="TreeGrafter"/>
</dbReference>
<feature type="domain" description="ParB-like N-terminal" evidence="1">
    <location>
        <begin position="58"/>
        <end position="144"/>
    </location>
</feature>
<dbReference type="OrthoDB" id="8526040at2"/>
<evidence type="ECO:0000313" key="2">
    <source>
        <dbReference type="EMBL" id="TYC52947.1"/>
    </source>
</evidence>
<evidence type="ECO:0000313" key="3">
    <source>
        <dbReference type="Proteomes" id="UP000389128"/>
    </source>
</evidence>
<dbReference type="GO" id="GO:0005694">
    <property type="term" value="C:chromosome"/>
    <property type="evidence" value="ECO:0007669"/>
    <property type="project" value="TreeGrafter"/>
</dbReference>
<dbReference type="Gene3D" id="1.10.10.2830">
    <property type="match status" value="1"/>
</dbReference>
<dbReference type="InterPro" id="IPR050336">
    <property type="entry name" value="Chromosome_partition/occlusion"/>
</dbReference>
<dbReference type="SUPFAM" id="SSF109709">
    <property type="entry name" value="KorB DNA-binding domain-like"/>
    <property type="match status" value="1"/>
</dbReference>
<protein>
    <submittedName>
        <fullName evidence="2">Chromosome partitioning protein ParB</fullName>
    </submittedName>
</protein>
<evidence type="ECO:0000259" key="1">
    <source>
        <dbReference type="SMART" id="SM00470"/>
    </source>
</evidence>
<dbReference type="Pfam" id="PF02195">
    <property type="entry name" value="ParB_N"/>
    <property type="match status" value="1"/>
</dbReference>
<dbReference type="InterPro" id="IPR036086">
    <property type="entry name" value="ParB/Sulfiredoxin_sf"/>
</dbReference>
<dbReference type="InterPro" id="IPR003115">
    <property type="entry name" value="ParB_N"/>
</dbReference>
<reference evidence="2 3" key="1">
    <citation type="submission" date="2019-01" db="EMBL/GenBank/DDBJ databases">
        <title>Zoogloea oleivorans genome sequencing and assembly.</title>
        <authorList>
            <person name="Tancsics A."/>
            <person name="Farkas M."/>
            <person name="Kriszt B."/>
            <person name="Maroti G."/>
            <person name="Horvath B."/>
        </authorList>
    </citation>
    <scope>NUCLEOTIDE SEQUENCE [LARGE SCALE GENOMIC DNA]</scope>
    <source>
        <strain evidence="2 3">Buc</strain>
    </source>
</reference>
<dbReference type="Proteomes" id="UP000389128">
    <property type="component" value="Unassembled WGS sequence"/>
</dbReference>
<proteinExistence type="predicted"/>
<dbReference type="SMART" id="SM00470">
    <property type="entry name" value="ParB"/>
    <property type="match status" value="1"/>
</dbReference>
<dbReference type="PANTHER" id="PTHR33375">
    <property type="entry name" value="CHROMOSOME-PARTITIONING PROTEIN PARB-RELATED"/>
    <property type="match status" value="1"/>
</dbReference>